<sequence>MTDGTTYFQSLANGAANGAVTFDPEAAARVITSCGRAYLAFAGLNEVSLAIEDVKGCGTFPSGNAMATNLSAMGRAFVQNVNDMRTTLNEITNAVRAAGKATQQTEHDNAVNLDHVKPTGGAYSTDPTVCTAPDFSKNAKDFSGGFLPTTAHPESPYSYGLADIKAHSLDIKPELLSAVGRAWFKLSAGLARVFEQLSHDISTDLGNDGSWSGVAADSMRSGISQYIASGTAMSTEANQAGNTVMRLCEQLGTFKARVPNEPTMDSLSPTMTLPAQLTRYTQQQARLTQMARDAMSALYVPGITDAGGAMPKPTDPYNPVIALPTPASSSSGSGGGVGGFASLSGGGGSGGGGSAVMALREDSRASAAAKAAADANTLGPSSTSPGIPESPSGAASSNGLADAVEGGPGSGLTRGGVGGADSNTDLAPSELAALHASPTASAMGGGTGGAAGAGGKLGSLGSLGGVAGAGGVGGGAGALGAANEAKLAQRAAAAESLAAREAAAARASASAGSSAQSGAPVASRAAGAAGGGDKDKGHKPSKLLQSVKNGEEILGESSGTAPAVIDGPLNLSYDTDTPQR</sequence>
<dbReference type="AlphaFoldDB" id="A0A916T4J9"/>
<dbReference type="Gene3D" id="1.20.1260.20">
    <property type="entry name" value="PPE superfamily"/>
    <property type="match status" value="1"/>
</dbReference>
<dbReference type="Proteomes" id="UP000621454">
    <property type="component" value="Unassembled WGS sequence"/>
</dbReference>
<evidence type="ECO:0000313" key="2">
    <source>
        <dbReference type="EMBL" id="GGB29179.1"/>
    </source>
</evidence>
<evidence type="ECO:0000313" key="3">
    <source>
        <dbReference type="Proteomes" id="UP000621454"/>
    </source>
</evidence>
<feature type="compositionally biased region" description="Gly residues" evidence="1">
    <location>
        <begin position="406"/>
        <end position="419"/>
    </location>
</feature>
<keyword evidence="3" id="KW-1185">Reference proteome</keyword>
<comment type="caution">
    <text evidence="2">The sequence shown here is derived from an EMBL/GenBank/DDBJ whole genome shotgun (WGS) entry which is preliminary data.</text>
</comment>
<dbReference type="EMBL" id="BMGC01000009">
    <property type="protein sequence ID" value="GGB29179.1"/>
    <property type="molecule type" value="Genomic_DNA"/>
</dbReference>
<feature type="compositionally biased region" description="Low complexity" evidence="1">
    <location>
        <begin position="498"/>
        <end position="519"/>
    </location>
</feature>
<name>A0A916T4J9_9ACTN</name>
<dbReference type="InterPro" id="IPR038332">
    <property type="entry name" value="PPE_sf"/>
</dbReference>
<gene>
    <name evidence="2" type="ORF">GCM10011489_16620</name>
</gene>
<reference evidence="2" key="1">
    <citation type="journal article" date="2014" name="Int. J. Syst. Evol. Microbiol.">
        <title>Complete genome sequence of Corynebacterium casei LMG S-19264T (=DSM 44701T), isolated from a smear-ripened cheese.</title>
        <authorList>
            <consortium name="US DOE Joint Genome Institute (JGI-PGF)"/>
            <person name="Walter F."/>
            <person name="Albersmeier A."/>
            <person name="Kalinowski J."/>
            <person name="Ruckert C."/>
        </authorList>
    </citation>
    <scope>NUCLEOTIDE SEQUENCE</scope>
    <source>
        <strain evidence="2">CGMCC 1.12827</strain>
    </source>
</reference>
<proteinExistence type="predicted"/>
<feature type="region of interest" description="Disordered" evidence="1">
    <location>
        <begin position="368"/>
        <end position="425"/>
    </location>
</feature>
<protein>
    <submittedName>
        <fullName evidence="2">Uncharacterized protein</fullName>
    </submittedName>
</protein>
<evidence type="ECO:0000256" key="1">
    <source>
        <dbReference type="SAM" id="MobiDB-lite"/>
    </source>
</evidence>
<organism evidence="2 3">
    <name type="scientific">Gordonia jinhuaensis</name>
    <dbReference type="NCBI Taxonomy" id="1517702"/>
    <lineage>
        <taxon>Bacteria</taxon>
        <taxon>Bacillati</taxon>
        <taxon>Actinomycetota</taxon>
        <taxon>Actinomycetes</taxon>
        <taxon>Mycobacteriales</taxon>
        <taxon>Gordoniaceae</taxon>
        <taxon>Gordonia</taxon>
    </lineage>
</organism>
<accession>A0A916T4J9</accession>
<feature type="region of interest" description="Disordered" evidence="1">
    <location>
        <begin position="498"/>
        <end position="580"/>
    </location>
</feature>
<reference evidence="2" key="2">
    <citation type="submission" date="2020-09" db="EMBL/GenBank/DDBJ databases">
        <authorList>
            <person name="Sun Q."/>
            <person name="Zhou Y."/>
        </authorList>
    </citation>
    <scope>NUCLEOTIDE SEQUENCE</scope>
    <source>
        <strain evidence="2">CGMCC 1.12827</strain>
    </source>
</reference>